<evidence type="ECO:0000256" key="1">
    <source>
        <dbReference type="SAM" id="SignalP"/>
    </source>
</evidence>
<dbReference type="EMBL" id="OKRB01000013">
    <property type="protein sequence ID" value="SPE17711.1"/>
    <property type="molecule type" value="Genomic_DNA"/>
</dbReference>
<dbReference type="AlphaFoldDB" id="A0A2N9L3C5"/>
<accession>A0A2N9L3C5</accession>
<evidence type="ECO:0000313" key="3">
    <source>
        <dbReference type="EMBL" id="SPE17711.1"/>
    </source>
</evidence>
<feature type="domain" description="TonB-dependent transporter Oar-like beta-barrel" evidence="2">
    <location>
        <begin position="254"/>
        <end position="1272"/>
    </location>
</feature>
<evidence type="ECO:0000313" key="4">
    <source>
        <dbReference type="Proteomes" id="UP000239735"/>
    </source>
</evidence>
<dbReference type="Pfam" id="PF25183">
    <property type="entry name" value="OMP_b-brl_4"/>
    <property type="match status" value="1"/>
</dbReference>
<name>A0A2N9L3C5_9BACT</name>
<gene>
    <name evidence="3" type="ORF">SBA5_110071</name>
</gene>
<dbReference type="InterPro" id="IPR008969">
    <property type="entry name" value="CarboxyPept-like_regulatory"/>
</dbReference>
<evidence type="ECO:0000259" key="2">
    <source>
        <dbReference type="Pfam" id="PF25183"/>
    </source>
</evidence>
<dbReference type="InterPro" id="IPR057601">
    <property type="entry name" value="Oar-like_b-barrel"/>
</dbReference>
<dbReference type="Pfam" id="PF13620">
    <property type="entry name" value="CarboxypepD_reg"/>
    <property type="match status" value="1"/>
</dbReference>
<dbReference type="SUPFAM" id="SSF56935">
    <property type="entry name" value="Porins"/>
    <property type="match status" value="1"/>
</dbReference>
<feature type="chain" id="PRO_5014821999" evidence="1">
    <location>
        <begin position="26"/>
        <end position="1279"/>
    </location>
</feature>
<organism evidence="3 4">
    <name type="scientific">Candidatus Sulfuritelmatomonas gaucii</name>
    <dbReference type="NCBI Taxonomy" id="2043161"/>
    <lineage>
        <taxon>Bacteria</taxon>
        <taxon>Pseudomonadati</taxon>
        <taxon>Acidobacteriota</taxon>
        <taxon>Terriglobia</taxon>
        <taxon>Terriglobales</taxon>
        <taxon>Acidobacteriaceae</taxon>
        <taxon>Candidatus Sulfuritelmatomonas</taxon>
    </lineage>
</organism>
<dbReference type="SUPFAM" id="SSF49464">
    <property type="entry name" value="Carboxypeptidase regulatory domain-like"/>
    <property type="match status" value="1"/>
</dbReference>
<reference evidence="4" key="1">
    <citation type="submission" date="2018-02" db="EMBL/GenBank/DDBJ databases">
        <authorList>
            <person name="Hausmann B."/>
        </authorList>
    </citation>
    <scope>NUCLEOTIDE SEQUENCE [LARGE SCALE GENOMIC DNA]</scope>
    <source>
        <strain evidence="4">Peat soil MAG SbA5</strain>
    </source>
</reference>
<dbReference type="Gene3D" id="2.60.40.1120">
    <property type="entry name" value="Carboxypeptidase-like, regulatory domain"/>
    <property type="match status" value="1"/>
</dbReference>
<proteinExistence type="predicted"/>
<sequence length="1279" mass="137585">MKNLVKITCCMLAMLAFSFVAVSHAQDVSGMTGVVTDSSGAAIPAVAVVLTNTSTGAKYSQETNSIGSYRFAQIPPGQTYSARFTAKGFATVTVSNIPLLVNQVRTQNATLSVGAQVSTVEVTASNAEVTIDTSDALVGNDLDPAALNNLPVQQRNNPLALFIMQPGVTDSGSVTGARSDQNDVTLDGLDVNDFATGGATQQNKGAGVFQGFGTGGGITIVGNAPVDSVEEFQGGVSGNEAATGPAAGGQFAMVTKSGTNHFHGDLNEYHRDTSLTANDWFSNDASPIVPRQHLIHNQFGGSIGGPILRNRAFFFFDFNDSKIVAGSVVNRTVPSAALRAGSITYDNTSGGTTTLTAAQVAKYDPAGIGVDQNWLTFIDKRFPTPNQTAGGDKLNSLGFTFNAPDNNDETDYVSRIDYRLNASMNLWGRFSITRDQAVNQPNEFPGDPVTSPQTDRSYAFVIGHTWVIGQNKTNRVFLGEVVQKVANPISYNPTGSTAYTFGDGADQSLTSNPYIWPGATARRVPNEQLGDDFSMTSGRHTWQFGGLIKDILAHDTTVGDYNVTEIGLGGQTFSLCGPAAGACGAGNPSLRPSDLDLSHKFTWDEPFAFLLGRIGSVSSDYNYNAQGQALKQLTGDQRFYRNYQTQFYAQDTWKALPGLSITYGVTYQWFSVPYEIHGLESTEPYSFNEYFGARVQQSNGAQSGTGSLPLIPYVLGGKGNGSGAPPLYAPQYRNFAPHLGFAWNPGFDKKLVINGGAGVVYDRTVIEAIQHLQDGYSYLFQQTKGNTYGTAGDPYDSIKNDKRLDANNQLSNITLTPPATPTPPYQPFSGSVYCAAYNYSPCGLQDGLAFNETIDPSLQTPYNLVFNFGVQRQVPWDMILKVNFVSRLGRKLLAQEDANQVLDFADPKSGEKLSTAFASITQQSRQGIDPGKMTVQPWFENVLSTHFPGSYTTNTANIAAGISGYTYNGDFGDFVQSISSYVPANVGSAAQFSENSFHDNAAFSNYDGLLVTLQKNLSHGLNFDFNYTWSHSIDNLSFFANSQGDTGIGGIGLVCDAIHPRECRASSDFDIRNNFTTDATYQLPFGKGRMFANSGPLWVDEAIGGWDVSGIGEWHGGYPWSSASNAYVASYSNDAPAIFIGTDRAAIQTHLTKNPTWLGSGVSDFADANKASAQFEGPVGFQIGPRNSFRGPGFFNADFGLAKNFPVYKEAVNLKFRADAFNALNHPNFENPAENVFNGYDNLDYQSGSGFGQISFPVVPSGNENNGARVLQLSLRLEF</sequence>
<feature type="signal peptide" evidence="1">
    <location>
        <begin position="1"/>
        <end position="25"/>
    </location>
</feature>
<protein>
    <submittedName>
        <fullName evidence="3">Cna B domain protein</fullName>
    </submittedName>
</protein>
<keyword evidence="1" id="KW-0732">Signal</keyword>
<dbReference type="Proteomes" id="UP000239735">
    <property type="component" value="Unassembled WGS sequence"/>
</dbReference>